<protein>
    <submittedName>
        <fullName evidence="3">Uncharacterized protein</fullName>
    </submittedName>
</protein>
<evidence type="ECO:0000256" key="2">
    <source>
        <dbReference type="SAM" id="Phobius"/>
    </source>
</evidence>
<name>A0A1Y2T4L5_SYMTR</name>
<sequence length="253" mass="25530">MTEQEWQQHPEREVPALPGQEPHFPGGDPGGRPQGIHSGRSEGQAALSSGDSVPVLVAWFADASSARACLRALELRGVGVTLAEEAPPGHTGPVAIHASPSVGEKDPVMTERGMGRGAVLGATVGATAGFLAATYLVPPLGAASATGAMLTTLAGAGLGSFFGNLADQARDDSGNPAGQGGDAAAAQESATLRFRLEVSARPTQVDEVMALVSAWDPEEMRLLPTGAGEARGYPAGRRGDGDGGRIPVEGGPA</sequence>
<dbReference type="Proteomes" id="UP000194267">
    <property type="component" value="Unassembled WGS sequence"/>
</dbReference>
<accession>A0A1Y2T4L5</accession>
<feature type="compositionally biased region" description="Basic and acidic residues" evidence="1">
    <location>
        <begin position="1"/>
        <end position="14"/>
    </location>
</feature>
<gene>
    <name evidence="3" type="ORF">A6D92_07150</name>
</gene>
<evidence type="ECO:0000256" key="1">
    <source>
        <dbReference type="SAM" id="MobiDB-lite"/>
    </source>
</evidence>
<keyword evidence="2" id="KW-0812">Transmembrane</keyword>
<feature type="region of interest" description="Disordered" evidence="1">
    <location>
        <begin position="1"/>
        <end position="47"/>
    </location>
</feature>
<proteinExistence type="predicted"/>
<keyword evidence="2" id="KW-0472">Membrane</keyword>
<dbReference type="AlphaFoldDB" id="A0A1Y2T4L5"/>
<organism evidence="3 4">
    <name type="scientific">Symbiobacterium thermophilum</name>
    <dbReference type="NCBI Taxonomy" id="2734"/>
    <lineage>
        <taxon>Bacteria</taxon>
        <taxon>Bacillati</taxon>
        <taxon>Bacillota</taxon>
        <taxon>Clostridia</taxon>
        <taxon>Eubacteriales</taxon>
        <taxon>Symbiobacteriaceae</taxon>
        <taxon>Symbiobacterium</taxon>
    </lineage>
</organism>
<comment type="caution">
    <text evidence="3">The sequence shown here is derived from an EMBL/GenBank/DDBJ whole genome shotgun (WGS) entry which is preliminary data.</text>
</comment>
<dbReference type="EMBL" id="LWLV01000509">
    <property type="protein sequence ID" value="OTA41391.1"/>
    <property type="molecule type" value="Genomic_DNA"/>
</dbReference>
<feature type="transmembrane region" description="Helical" evidence="2">
    <location>
        <begin position="143"/>
        <end position="163"/>
    </location>
</feature>
<evidence type="ECO:0000313" key="4">
    <source>
        <dbReference type="Proteomes" id="UP000194267"/>
    </source>
</evidence>
<reference evidence="4" key="1">
    <citation type="submission" date="2016-04" db="EMBL/GenBank/DDBJ databases">
        <authorList>
            <person name="Antunes L.P."/>
            <person name="Martins L.F."/>
            <person name="Pereira R.V."/>
            <person name="Thomas A.M."/>
            <person name="Barbosa D."/>
            <person name="Nascimento L."/>
            <person name="Silva G.M."/>
            <person name="Condomitti G.W."/>
            <person name="Digiampietri L.A."/>
            <person name="Lombardi K.C."/>
            <person name="Ramos P.L."/>
            <person name="Quaggio R.B."/>
            <person name="Oliveira J.C."/>
            <person name="Pascon R.C."/>
            <person name="Cruz J.B."/>
            <person name="Silva A.M."/>
            <person name="Setubal J.C."/>
        </authorList>
    </citation>
    <scope>NUCLEOTIDE SEQUENCE [LARGE SCALE GENOMIC DNA]</scope>
</reference>
<keyword evidence="2" id="KW-1133">Transmembrane helix</keyword>
<evidence type="ECO:0000313" key="3">
    <source>
        <dbReference type="EMBL" id="OTA41391.1"/>
    </source>
</evidence>
<feature type="region of interest" description="Disordered" evidence="1">
    <location>
        <begin position="223"/>
        <end position="253"/>
    </location>
</feature>
<feature type="transmembrane region" description="Helical" evidence="2">
    <location>
        <begin position="118"/>
        <end position="137"/>
    </location>
</feature>